<name>A0A0A9G4M7_ARUDO</name>
<protein>
    <submittedName>
        <fullName evidence="2">Uncharacterized protein</fullName>
    </submittedName>
</protein>
<accession>A0A0A9G4M7</accession>
<dbReference type="AlphaFoldDB" id="A0A0A9G4M7"/>
<reference evidence="2" key="1">
    <citation type="submission" date="2014-09" db="EMBL/GenBank/DDBJ databases">
        <authorList>
            <person name="Magalhaes I.L.F."/>
            <person name="Oliveira U."/>
            <person name="Santos F.R."/>
            <person name="Vidigal T.H.D.A."/>
            <person name="Brescovit A.D."/>
            <person name="Santos A.J."/>
        </authorList>
    </citation>
    <scope>NUCLEOTIDE SEQUENCE</scope>
    <source>
        <tissue evidence="2">Shoot tissue taken approximately 20 cm above the soil surface</tissue>
    </source>
</reference>
<sequence length="29" mass="2946">MPSSLPSPGPDGLTSPRKPIASSSPPTQR</sequence>
<evidence type="ECO:0000313" key="2">
    <source>
        <dbReference type="EMBL" id="JAE18434.1"/>
    </source>
</evidence>
<dbReference type="EMBL" id="GBRH01179462">
    <property type="protein sequence ID" value="JAE18434.1"/>
    <property type="molecule type" value="Transcribed_RNA"/>
</dbReference>
<organism evidence="2">
    <name type="scientific">Arundo donax</name>
    <name type="common">Giant reed</name>
    <name type="synonym">Donax arundinaceus</name>
    <dbReference type="NCBI Taxonomy" id="35708"/>
    <lineage>
        <taxon>Eukaryota</taxon>
        <taxon>Viridiplantae</taxon>
        <taxon>Streptophyta</taxon>
        <taxon>Embryophyta</taxon>
        <taxon>Tracheophyta</taxon>
        <taxon>Spermatophyta</taxon>
        <taxon>Magnoliopsida</taxon>
        <taxon>Liliopsida</taxon>
        <taxon>Poales</taxon>
        <taxon>Poaceae</taxon>
        <taxon>PACMAD clade</taxon>
        <taxon>Arundinoideae</taxon>
        <taxon>Arundineae</taxon>
        <taxon>Arundo</taxon>
    </lineage>
</organism>
<reference evidence="2" key="2">
    <citation type="journal article" date="2015" name="Data Brief">
        <title>Shoot transcriptome of the giant reed, Arundo donax.</title>
        <authorList>
            <person name="Barrero R.A."/>
            <person name="Guerrero F.D."/>
            <person name="Moolhuijzen P."/>
            <person name="Goolsby J.A."/>
            <person name="Tidwell J."/>
            <person name="Bellgard S.E."/>
            <person name="Bellgard M.I."/>
        </authorList>
    </citation>
    <scope>NUCLEOTIDE SEQUENCE</scope>
    <source>
        <tissue evidence="2">Shoot tissue taken approximately 20 cm above the soil surface</tissue>
    </source>
</reference>
<feature type="region of interest" description="Disordered" evidence="1">
    <location>
        <begin position="1"/>
        <end position="29"/>
    </location>
</feature>
<proteinExistence type="predicted"/>
<evidence type="ECO:0000256" key="1">
    <source>
        <dbReference type="SAM" id="MobiDB-lite"/>
    </source>
</evidence>